<dbReference type="InterPro" id="IPR027417">
    <property type="entry name" value="P-loop_NTPase"/>
</dbReference>
<dbReference type="EMBL" id="JARKIB010000003">
    <property type="protein sequence ID" value="KAJ7782839.1"/>
    <property type="molecule type" value="Genomic_DNA"/>
</dbReference>
<dbReference type="GO" id="GO:0005525">
    <property type="term" value="F:GTP binding"/>
    <property type="evidence" value="ECO:0007669"/>
    <property type="project" value="UniProtKB-KW"/>
</dbReference>
<feature type="binding site" evidence="5">
    <location>
        <position position="450"/>
    </location>
    <ligand>
        <name>GTP</name>
        <dbReference type="ChEBI" id="CHEBI:37565"/>
    </ligand>
</feature>
<name>A0AAD7KD12_9AGAR</name>
<dbReference type="Proteomes" id="UP001215598">
    <property type="component" value="Unassembled WGS sequence"/>
</dbReference>
<evidence type="ECO:0000256" key="7">
    <source>
        <dbReference type="SAM" id="MobiDB-lite"/>
    </source>
</evidence>
<dbReference type="PANTHER" id="PTHR10218">
    <property type="entry name" value="GTP-BINDING PROTEIN ALPHA SUBUNIT"/>
    <property type="match status" value="1"/>
</dbReference>
<dbReference type="PRINTS" id="PR00318">
    <property type="entry name" value="GPROTEINA"/>
</dbReference>
<keyword evidence="4" id="KW-0807">Transducer</keyword>
<dbReference type="AlphaFoldDB" id="A0AAD7KD12"/>
<feature type="binding site" evidence="6">
    <location>
        <position position="305"/>
    </location>
    <ligand>
        <name>Mg(2+)</name>
        <dbReference type="ChEBI" id="CHEBI:18420"/>
    </ligand>
</feature>
<dbReference type="InterPro" id="IPR011025">
    <property type="entry name" value="GproteinA_insert"/>
</dbReference>
<dbReference type="SUPFAM" id="SSF47895">
    <property type="entry name" value="Transducin (alpha subunit), insertion domain"/>
    <property type="match status" value="1"/>
</dbReference>
<proteinExistence type="predicted"/>
<feature type="region of interest" description="Disordered" evidence="7">
    <location>
        <begin position="1"/>
        <end position="41"/>
    </location>
</feature>
<dbReference type="Gene3D" id="3.40.50.300">
    <property type="entry name" value="P-loop containing nucleotide triphosphate hydrolases"/>
    <property type="match status" value="2"/>
</dbReference>
<dbReference type="GO" id="GO:0031683">
    <property type="term" value="F:G-protein beta/gamma-subunit complex binding"/>
    <property type="evidence" value="ECO:0007669"/>
    <property type="project" value="InterPro"/>
</dbReference>
<keyword evidence="1 6" id="KW-0479">Metal-binding</keyword>
<reference evidence="8" key="1">
    <citation type="submission" date="2023-03" db="EMBL/GenBank/DDBJ databases">
        <title>Massive genome expansion in bonnet fungi (Mycena s.s.) driven by repeated elements and novel gene families across ecological guilds.</title>
        <authorList>
            <consortium name="Lawrence Berkeley National Laboratory"/>
            <person name="Harder C.B."/>
            <person name="Miyauchi S."/>
            <person name="Viragh M."/>
            <person name="Kuo A."/>
            <person name="Thoen E."/>
            <person name="Andreopoulos B."/>
            <person name="Lu D."/>
            <person name="Skrede I."/>
            <person name="Drula E."/>
            <person name="Henrissat B."/>
            <person name="Morin E."/>
            <person name="Kohler A."/>
            <person name="Barry K."/>
            <person name="LaButti K."/>
            <person name="Morin E."/>
            <person name="Salamov A."/>
            <person name="Lipzen A."/>
            <person name="Mereny Z."/>
            <person name="Hegedus B."/>
            <person name="Baldrian P."/>
            <person name="Stursova M."/>
            <person name="Weitz H."/>
            <person name="Taylor A."/>
            <person name="Grigoriev I.V."/>
            <person name="Nagy L.G."/>
            <person name="Martin F."/>
            <person name="Kauserud H."/>
        </authorList>
    </citation>
    <scope>NUCLEOTIDE SEQUENCE</scope>
    <source>
        <strain evidence="8">CBHHK182m</strain>
    </source>
</reference>
<evidence type="ECO:0000256" key="5">
    <source>
        <dbReference type="PIRSR" id="PIRSR601019-1"/>
    </source>
</evidence>
<comment type="caution">
    <text evidence="8">The sequence shown here is derived from an EMBL/GenBank/DDBJ whole genome shotgun (WGS) entry which is preliminary data.</text>
</comment>
<dbReference type="GO" id="GO:0005737">
    <property type="term" value="C:cytoplasm"/>
    <property type="evidence" value="ECO:0007669"/>
    <property type="project" value="TreeGrafter"/>
</dbReference>
<dbReference type="GO" id="GO:0007188">
    <property type="term" value="P:adenylate cyclase-modulating G protein-coupled receptor signaling pathway"/>
    <property type="evidence" value="ECO:0007669"/>
    <property type="project" value="TreeGrafter"/>
</dbReference>
<keyword evidence="2 5" id="KW-0547">Nucleotide-binding</keyword>
<evidence type="ECO:0000256" key="1">
    <source>
        <dbReference type="ARBA" id="ARBA00022723"/>
    </source>
</evidence>
<accession>A0AAD7KD12</accession>
<dbReference type="GO" id="GO:0005834">
    <property type="term" value="C:heterotrimeric G-protein complex"/>
    <property type="evidence" value="ECO:0007669"/>
    <property type="project" value="TreeGrafter"/>
</dbReference>
<protein>
    <submittedName>
        <fullName evidence="8">Guanine nucleotide-binding protein alpha-4 subunit</fullName>
    </submittedName>
</protein>
<feature type="compositionally biased region" description="Basic and acidic residues" evidence="7">
    <location>
        <begin position="22"/>
        <end position="41"/>
    </location>
</feature>
<dbReference type="Gene3D" id="1.10.400.10">
    <property type="entry name" value="GI Alpha 1, domain 2-like"/>
    <property type="match status" value="1"/>
</dbReference>
<evidence type="ECO:0000313" key="9">
    <source>
        <dbReference type="Proteomes" id="UP001215598"/>
    </source>
</evidence>
<evidence type="ECO:0000256" key="4">
    <source>
        <dbReference type="ARBA" id="ARBA00023224"/>
    </source>
</evidence>
<dbReference type="InterPro" id="IPR001019">
    <property type="entry name" value="Gprotein_alpha_su"/>
</dbReference>
<feature type="binding site" evidence="5">
    <location>
        <begin position="299"/>
        <end position="305"/>
    </location>
    <ligand>
        <name>GTP</name>
        <dbReference type="ChEBI" id="CHEBI:37565"/>
    </ligand>
</feature>
<evidence type="ECO:0000256" key="3">
    <source>
        <dbReference type="ARBA" id="ARBA00023134"/>
    </source>
</evidence>
<dbReference type="SUPFAM" id="SSF52540">
    <property type="entry name" value="P-loop containing nucleoside triphosphate hydrolases"/>
    <property type="match status" value="1"/>
</dbReference>
<keyword evidence="6" id="KW-0460">Magnesium</keyword>
<evidence type="ECO:0000256" key="2">
    <source>
        <dbReference type="ARBA" id="ARBA00022741"/>
    </source>
</evidence>
<sequence>MTIGPDVDPLSYALAPPAGETPAEREARIQAERDAKKRSDLIDQELNRQRAADKKADKPVKILLLGQSESGKSTTLKNFQLINNQKAFRAERPSWRAVVHLNVVRSIRLIVNALAEAEAAAASPVPPADDDPVYPPITPELLTLKMRLLPLQQVEEALLGKLTPGAKLSTAQDSVNAQREASEVYINSATPWKGAFSRLMNNVRSSVDGPEVDEPQDSRDARQLLHACSEDMIRLWTHPTVKLVLEAHRLRLEDMAGFFLDSIERVTALAYEPTDGAHIPSAPRIRADVWSIQIADDILKARLKTLGVSEHHFNLKAGNVVPQSWVVYDVGGARVPFFDSVDALIFLAPLSCFDQVLAEDETVNRLEDSILLWKTIVSSPLLKDTSLILFLNKCDILKAKLASGQKFAEYVVSYGERPNDFEHASQYMKKKFSTSSSFLDKYMGMWLTCATAMIAKQYSPEPVSFPRDVVVGEALIELVFSLRQRSFYSYFTAVTDIQSTKDILGSVRDMLVRQNLTRSRLV</sequence>
<dbReference type="GO" id="GO:0046872">
    <property type="term" value="F:metal ion binding"/>
    <property type="evidence" value="ECO:0007669"/>
    <property type="project" value="UniProtKB-KW"/>
</dbReference>
<feature type="binding site" evidence="5">
    <location>
        <begin position="392"/>
        <end position="395"/>
    </location>
    <ligand>
        <name>GTP</name>
        <dbReference type="ChEBI" id="CHEBI:37565"/>
    </ligand>
</feature>
<organism evidence="8 9">
    <name type="scientific">Mycena metata</name>
    <dbReference type="NCBI Taxonomy" id="1033252"/>
    <lineage>
        <taxon>Eukaryota</taxon>
        <taxon>Fungi</taxon>
        <taxon>Dikarya</taxon>
        <taxon>Basidiomycota</taxon>
        <taxon>Agaricomycotina</taxon>
        <taxon>Agaricomycetes</taxon>
        <taxon>Agaricomycetidae</taxon>
        <taxon>Agaricales</taxon>
        <taxon>Marasmiineae</taxon>
        <taxon>Mycenaceae</taxon>
        <taxon>Mycena</taxon>
    </lineage>
</organism>
<dbReference type="SMART" id="SM00275">
    <property type="entry name" value="G_alpha"/>
    <property type="match status" value="1"/>
</dbReference>
<gene>
    <name evidence="8" type="ORF">B0H16DRAFT_1494571</name>
</gene>
<dbReference type="PANTHER" id="PTHR10218:SF360">
    <property type="entry name" value="GUANINE NUCLEOTIDE-BINDING PROTEIN SUBUNIT ALPHA HOMOLOG"/>
    <property type="match status" value="1"/>
</dbReference>
<dbReference type="GO" id="GO:0003924">
    <property type="term" value="F:GTPase activity"/>
    <property type="evidence" value="ECO:0007669"/>
    <property type="project" value="InterPro"/>
</dbReference>
<keyword evidence="3 5" id="KW-0342">GTP-binding</keyword>
<evidence type="ECO:0000313" key="8">
    <source>
        <dbReference type="EMBL" id="KAJ7782839.1"/>
    </source>
</evidence>
<dbReference type="GO" id="GO:0001664">
    <property type="term" value="F:G protein-coupled receptor binding"/>
    <property type="evidence" value="ECO:0007669"/>
    <property type="project" value="TreeGrafter"/>
</dbReference>
<dbReference type="Pfam" id="PF00503">
    <property type="entry name" value="G-alpha"/>
    <property type="match status" value="1"/>
</dbReference>
<dbReference type="FunFam" id="3.40.50.300:FF:000692">
    <property type="entry name" value="Guanine nucleotide-binding protein subunit alpha"/>
    <property type="match status" value="1"/>
</dbReference>
<evidence type="ECO:0000256" key="6">
    <source>
        <dbReference type="PIRSR" id="PIRSR601019-2"/>
    </source>
</evidence>
<keyword evidence="9" id="KW-1185">Reference proteome</keyword>
<dbReference type="PROSITE" id="PS51882">
    <property type="entry name" value="G_ALPHA"/>
    <property type="match status" value="1"/>
</dbReference>